<dbReference type="PROSITE" id="PS50039">
    <property type="entry name" value="FORK_HEAD_3"/>
    <property type="match status" value="1"/>
</dbReference>
<dbReference type="PANTHER" id="PTHR11829">
    <property type="entry name" value="FORKHEAD BOX PROTEIN"/>
    <property type="match status" value="1"/>
</dbReference>
<dbReference type="InParanoid" id="A0A6I9V4R4"/>
<dbReference type="FunCoup" id="A0A6I9V4R4">
    <property type="interactions" value="55"/>
</dbReference>
<feature type="DNA-binding region" description="Fork-head" evidence="2">
    <location>
        <begin position="32"/>
        <end position="111"/>
    </location>
</feature>
<evidence type="ECO:0000259" key="3">
    <source>
        <dbReference type="PROSITE" id="PS50039"/>
    </source>
</evidence>
<comment type="subcellular location">
    <subcellularLocation>
        <location evidence="2">Nucleus</location>
    </subcellularLocation>
</comment>
<reference evidence="5" key="1">
    <citation type="submission" date="2025-08" db="UniProtKB">
        <authorList>
            <consortium name="RefSeq"/>
        </authorList>
    </citation>
    <scope>IDENTIFICATION</scope>
    <source>
        <tissue evidence="5">Adult</tissue>
    </source>
</reference>
<keyword evidence="2" id="KW-0539">Nucleus</keyword>
<feature type="domain" description="Fork-head" evidence="3">
    <location>
        <begin position="32"/>
        <end position="111"/>
    </location>
</feature>
<proteinExistence type="predicted"/>
<dbReference type="InterPro" id="IPR036390">
    <property type="entry name" value="WH_DNA-bd_sf"/>
</dbReference>
<protein>
    <submittedName>
        <fullName evidence="5">Forkhead box protein I1-ema-like</fullName>
    </submittedName>
</protein>
<dbReference type="PANTHER" id="PTHR11829:SF343">
    <property type="entry name" value="FORK-HEAD DOMAIN-CONTAINING PROTEIN"/>
    <property type="match status" value="1"/>
</dbReference>
<dbReference type="GeneID" id="105226837"/>
<dbReference type="Gene3D" id="1.10.10.10">
    <property type="entry name" value="Winged helix-like DNA-binding domain superfamily/Winged helix DNA-binding domain"/>
    <property type="match status" value="1"/>
</dbReference>
<dbReference type="OrthoDB" id="6230630at2759"/>
<gene>
    <name evidence="5" type="primary">LOC105226837</name>
</gene>
<evidence type="ECO:0000313" key="5">
    <source>
        <dbReference type="RefSeq" id="XP_011204226.2"/>
    </source>
</evidence>
<dbReference type="AlphaFoldDB" id="A0A6I9V4R4"/>
<dbReference type="InterPro" id="IPR001766">
    <property type="entry name" value="Fork_head_dom"/>
</dbReference>
<dbReference type="GO" id="GO:0009653">
    <property type="term" value="P:anatomical structure morphogenesis"/>
    <property type="evidence" value="ECO:0007669"/>
    <property type="project" value="TreeGrafter"/>
</dbReference>
<dbReference type="SMART" id="SM00339">
    <property type="entry name" value="FH"/>
    <property type="match status" value="1"/>
</dbReference>
<dbReference type="GO" id="GO:0000978">
    <property type="term" value="F:RNA polymerase II cis-regulatory region sequence-specific DNA binding"/>
    <property type="evidence" value="ECO:0007669"/>
    <property type="project" value="TreeGrafter"/>
</dbReference>
<dbReference type="CDD" id="cd00059">
    <property type="entry name" value="FH_FOX"/>
    <property type="match status" value="1"/>
</dbReference>
<evidence type="ECO:0000256" key="1">
    <source>
        <dbReference type="ARBA" id="ARBA00023125"/>
    </source>
</evidence>
<dbReference type="GO" id="GO:0030154">
    <property type="term" value="P:cell differentiation"/>
    <property type="evidence" value="ECO:0007669"/>
    <property type="project" value="TreeGrafter"/>
</dbReference>
<accession>A0A6I9V4R4</accession>
<dbReference type="GO" id="GO:0005634">
    <property type="term" value="C:nucleus"/>
    <property type="evidence" value="ECO:0007669"/>
    <property type="project" value="UniProtKB-SubCell"/>
</dbReference>
<dbReference type="SUPFAM" id="SSF46785">
    <property type="entry name" value="Winged helix' DNA-binding domain"/>
    <property type="match status" value="1"/>
</dbReference>
<keyword evidence="4" id="KW-1185">Reference proteome</keyword>
<dbReference type="GO" id="GO:0000981">
    <property type="term" value="F:DNA-binding transcription factor activity, RNA polymerase II-specific"/>
    <property type="evidence" value="ECO:0007669"/>
    <property type="project" value="TreeGrafter"/>
</dbReference>
<dbReference type="Proteomes" id="UP001652620">
    <property type="component" value="Chromosome 5"/>
</dbReference>
<dbReference type="InterPro" id="IPR050211">
    <property type="entry name" value="FOX_domain-containing"/>
</dbReference>
<keyword evidence="1 2" id="KW-0238">DNA-binding</keyword>
<dbReference type="InterPro" id="IPR036388">
    <property type="entry name" value="WH-like_DNA-bd_sf"/>
</dbReference>
<evidence type="ECO:0000256" key="2">
    <source>
        <dbReference type="PROSITE-ProRule" id="PRU00089"/>
    </source>
</evidence>
<name>A0A6I9V4R4_BACDO</name>
<dbReference type="KEGG" id="bdr:105226837"/>
<organism evidence="4 5">
    <name type="scientific">Bactrocera dorsalis</name>
    <name type="common">Oriental fruit fly</name>
    <name type="synonym">Dacus dorsalis</name>
    <dbReference type="NCBI Taxonomy" id="27457"/>
    <lineage>
        <taxon>Eukaryota</taxon>
        <taxon>Metazoa</taxon>
        <taxon>Ecdysozoa</taxon>
        <taxon>Arthropoda</taxon>
        <taxon>Hexapoda</taxon>
        <taxon>Insecta</taxon>
        <taxon>Pterygota</taxon>
        <taxon>Neoptera</taxon>
        <taxon>Endopterygota</taxon>
        <taxon>Diptera</taxon>
        <taxon>Brachycera</taxon>
        <taxon>Muscomorpha</taxon>
        <taxon>Tephritoidea</taxon>
        <taxon>Tephritidae</taxon>
        <taxon>Bactrocera</taxon>
        <taxon>Bactrocera</taxon>
    </lineage>
</organism>
<dbReference type="RefSeq" id="XP_011204226.2">
    <property type="nucleotide sequence ID" value="XM_011205924.2"/>
</dbReference>
<dbReference type="PRINTS" id="PR00053">
    <property type="entry name" value="FORKHEAD"/>
</dbReference>
<dbReference type="Pfam" id="PF00250">
    <property type="entry name" value="Forkhead"/>
    <property type="match status" value="1"/>
</dbReference>
<evidence type="ECO:0000313" key="4">
    <source>
        <dbReference type="Proteomes" id="UP001652620"/>
    </source>
</evidence>
<sequence length="239" mass="27565">MAPIFESNFSIRSILANGEDNKPPVQTDTDIRPNYTYSALVTMAIRSSPEQKLTLSGIQQWIADNFPYYRKDQRGWQCQIRHTLTTNSCFMKIPRPPSDPGRGNYWTLNPEVESIKNNAVHGQAQLGANGAVGFDSKLSVDQAMAQGVPHPQIPTARYFPTPQEIERTQQVMMTQALQEQHEWYLYHQRQIQLAQQQLITLQQHQFHHQCEEIYNKISFHQQQCSFFTAPHFPNSGMNF</sequence>